<evidence type="ECO:0000313" key="3">
    <source>
        <dbReference type="Proteomes" id="UP001432027"/>
    </source>
</evidence>
<dbReference type="Proteomes" id="UP001432027">
    <property type="component" value="Unassembled WGS sequence"/>
</dbReference>
<dbReference type="EMBL" id="BTSX01000003">
    <property type="protein sequence ID" value="GMS90704.1"/>
    <property type="molecule type" value="Genomic_DNA"/>
</dbReference>
<evidence type="ECO:0000256" key="1">
    <source>
        <dbReference type="SAM" id="MobiDB-lite"/>
    </source>
</evidence>
<name>A0AAV5TAD4_9BILA</name>
<feature type="compositionally biased region" description="Polar residues" evidence="1">
    <location>
        <begin position="112"/>
        <end position="127"/>
    </location>
</feature>
<sequence>NASPVFNTTNCMPPLAAIPHQLTSPQFGTNEGAADANAVFAHSEKQMCPPPSFGMPFQVHTSSNPDHRQWNYQHPNAPPVFDMANCAPRMEVIPPQLTSANDRPVFDLLSGIGSTPRQKAVVPSSSEETGKSGKRLPQGRSKNT</sequence>
<protein>
    <submittedName>
        <fullName evidence="2">Uncharacterized protein</fullName>
    </submittedName>
</protein>
<feature type="non-terminal residue" evidence="2">
    <location>
        <position position="144"/>
    </location>
</feature>
<feature type="region of interest" description="Disordered" evidence="1">
    <location>
        <begin position="108"/>
        <end position="144"/>
    </location>
</feature>
<accession>A0AAV5TAD4</accession>
<reference evidence="2" key="1">
    <citation type="submission" date="2023-10" db="EMBL/GenBank/DDBJ databases">
        <title>Genome assembly of Pristionchus species.</title>
        <authorList>
            <person name="Yoshida K."/>
            <person name="Sommer R.J."/>
        </authorList>
    </citation>
    <scope>NUCLEOTIDE SEQUENCE</scope>
    <source>
        <strain evidence="2">RS0144</strain>
    </source>
</reference>
<dbReference type="AlphaFoldDB" id="A0AAV5TAD4"/>
<gene>
    <name evidence="2" type="ORF">PENTCL1PPCAC_12879</name>
</gene>
<feature type="non-terminal residue" evidence="2">
    <location>
        <position position="1"/>
    </location>
</feature>
<proteinExistence type="predicted"/>
<evidence type="ECO:0000313" key="2">
    <source>
        <dbReference type="EMBL" id="GMS90704.1"/>
    </source>
</evidence>
<comment type="caution">
    <text evidence="2">The sequence shown here is derived from an EMBL/GenBank/DDBJ whole genome shotgun (WGS) entry which is preliminary data.</text>
</comment>
<keyword evidence="3" id="KW-1185">Reference proteome</keyword>
<organism evidence="2 3">
    <name type="scientific">Pristionchus entomophagus</name>
    <dbReference type="NCBI Taxonomy" id="358040"/>
    <lineage>
        <taxon>Eukaryota</taxon>
        <taxon>Metazoa</taxon>
        <taxon>Ecdysozoa</taxon>
        <taxon>Nematoda</taxon>
        <taxon>Chromadorea</taxon>
        <taxon>Rhabditida</taxon>
        <taxon>Rhabditina</taxon>
        <taxon>Diplogasteromorpha</taxon>
        <taxon>Diplogasteroidea</taxon>
        <taxon>Neodiplogasteridae</taxon>
        <taxon>Pristionchus</taxon>
    </lineage>
</organism>